<evidence type="ECO:0000256" key="2">
    <source>
        <dbReference type="ARBA" id="ARBA00022785"/>
    </source>
</evidence>
<dbReference type="PANTHER" id="PTHR34354">
    <property type="entry name" value="NADPH-DEPENDENT 7-CYANO-7-DEAZAGUANINE REDUCTASE"/>
    <property type="match status" value="1"/>
</dbReference>
<feature type="binding site" evidence="5">
    <location>
        <begin position="220"/>
        <end position="221"/>
    </location>
    <ligand>
        <name>substrate</name>
    </ligand>
</feature>
<dbReference type="NCBIfam" id="TIGR03138">
    <property type="entry name" value="QueF"/>
    <property type="match status" value="1"/>
</dbReference>
<comment type="similarity">
    <text evidence="5">Belongs to the GTP cyclohydrolase I family. QueF type 2 subfamily.</text>
</comment>
<dbReference type="InterPro" id="IPR050084">
    <property type="entry name" value="NADPH_dep_7-cyano-7-deazaG_red"/>
</dbReference>
<feature type="active site" description="Proton donor" evidence="5">
    <location>
        <position position="188"/>
    </location>
</feature>
<evidence type="ECO:0000313" key="7">
    <source>
        <dbReference type="EMBL" id="WMS86869.1"/>
    </source>
</evidence>
<dbReference type="GO" id="GO:0033739">
    <property type="term" value="F:preQ1 synthase activity"/>
    <property type="evidence" value="ECO:0007669"/>
    <property type="project" value="UniProtKB-UniRule"/>
</dbReference>
<feature type="binding site" evidence="5">
    <location>
        <begin position="79"/>
        <end position="81"/>
    </location>
    <ligand>
        <name>substrate</name>
    </ligand>
</feature>
<gene>
    <name evidence="5 7" type="primary">queF</name>
    <name evidence="7" type="ORF">Q9312_16765</name>
</gene>
<dbReference type="Pfam" id="PF14489">
    <property type="entry name" value="QueF"/>
    <property type="match status" value="1"/>
</dbReference>
<evidence type="ECO:0000256" key="4">
    <source>
        <dbReference type="ARBA" id="ARBA00023002"/>
    </source>
</evidence>
<keyword evidence="8" id="KW-1185">Reference proteome</keyword>
<dbReference type="AlphaFoldDB" id="A0AA51RSW4"/>
<dbReference type="HAMAP" id="MF_00817">
    <property type="entry name" value="QueF_type2"/>
    <property type="match status" value="1"/>
</dbReference>
<evidence type="ECO:0000256" key="5">
    <source>
        <dbReference type="HAMAP-Rule" id="MF_00817"/>
    </source>
</evidence>
<feature type="active site" description="Thioimide intermediate" evidence="5">
    <location>
        <position position="181"/>
    </location>
</feature>
<dbReference type="PANTHER" id="PTHR34354:SF1">
    <property type="entry name" value="NADPH-DEPENDENT 7-CYANO-7-DEAZAGUANINE REDUCTASE"/>
    <property type="match status" value="1"/>
</dbReference>
<dbReference type="EMBL" id="CP133548">
    <property type="protein sequence ID" value="WMS86869.1"/>
    <property type="molecule type" value="Genomic_DNA"/>
</dbReference>
<dbReference type="PIRSF" id="PIRSF004750">
    <property type="entry name" value="Nitrile_oxidored_YqcD_prd"/>
    <property type="match status" value="1"/>
</dbReference>
<keyword evidence="4 5" id="KW-0560">Oxidoreductase</keyword>
<reference evidence="7 8" key="1">
    <citation type="submission" date="2023-08" db="EMBL/GenBank/DDBJ databases">
        <title>Pleionea litopenaei sp. nov., isolated from stomach of juvenile Litopenaeus vannamei.</title>
        <authorList>
            <person name="Rho A.M."/>
            <person name="Hwang C.Y."/>
        </authorList>
    </citation>
    <scope>NUCLEOTIDE SEQUENCE [LARGE SCALE GENOMIC DNA]</scope>
    <source>
        <strain evidence="7 8">HL-JVS1</strain>
    </source>
</reference>
<comment type="function">
    <text evidence="5">Catalyzes the NADPH-dependent reduction of 7-cyano-7-deazaguanine (preQ0) to 7-aminomethyl-7-deazaguanine (preQ1).</text>
</comment>
<dbReference type="GO" id="GO:0005737">
    <property type="term" value="C:cytoplasm"/>
    <property type="evidence" value="ECO:0007669"/>
    <property type="project" value="UniProtKB-SubCell"/>
</dbReference>
<feature type="binding site" evidence="5">
    <location>
        <begin position="81"/>
        <end position="82"/>
    </location>
    <ligand>
        <name>NADPH</name>
        <dbReference type="ChEBI" id="CHEBI:57783"/>
    </ligand>
</feature>
<protein>
    <recommendedName>
        <fullName evidence="5">NADPH-dependent 7-cyano-7-deazaguanine reductase</fullName>
        <ecNumber evidence="5">1.7.1.13</ecNumber>
    </recommendedName>
    <alternativeName>
        <fullName evidence="5">7-cyano-7-carbaguanine reductase</fullName>
    </alternativeName>
    <alternativeName>
        <fullName evidence="5">NADPH-dependent nitrile oxidoreductase</fullName>
    </alternativeName>
    <alternativeName>
        <fullName evidence="5">PreQ(0) reductase</fullName>
    </alternativeName>
</protein>
<dbReference type="Gene3D" id="3.30.1130.10">
    <property type="match status" value="2"/>
</dbReference>
<dbReference type="KEGG" id="plei:Q9312_16765"/>
<feature type="domain" description="NADPH-dependent 7-cyano-7-deazaguanine reductase N-terminal" evidence="6">
    <location>
        <begin position="13"/>
        <end position="118"/>
    </location>
</feature>
<dbReference type="EC" id="1.7.1.13" evidence="5"/>
<keyword evidence="1 5" id="KW-0963">Cytoplasm</keyword>
<dbReference type="Pfam" id="PF14819">
    <property type="entry name" value="QueF_N"/>
    <property type="match status" value="1"/>
</dbReference>
<organism evidence="7 8">
    <name type="scientific">Pleionea litopenaei</name>
    <dbReference type="NCBI Taxonomy" id="3070815"/>
    <lineage>
        <taxon>Bacteria</taxon>
        <taxon>Pseudomonadati</taxon>
        <taxon>Pseudomonadota</taxon>
        <taxon>Gammaproteobacteria</taxon>
        <taxon>Oceanospirillales</taxon>
        <taxon>Pleioneaceae</taxon>
        <taxon>Pleionea</taxon>
    </lineage>
</organism>
<comment type="pathway">
    <text evidence="5">tRNA modification; tRNA-queuosine biosynthesis.</text>
</comment>
<dbReference type="GO" id="GO:0008616">
    <property type="term" value="P:tRNA queuosine(34) biosynthetic process"/>
    <property type="evidence" value="ECO:0007669"/>
    <property type="project" value="UniProtKB-UniRule"/>
</dbReference>
<proteinExistence type="inferred from homology"/>
<evidence type="ECO:0000313" key="8">
    <source>
        <dbReference type="Proteomes" id="UP001239782"/>
    </source>
</evidence>
<name>A0AA51RSW4_9GAMM</name>
<dbReference type="InterPro" id="IPR029139">
    <property type="entry name" value="QueF_N"/>
</dbReference>
<dbReference type="InterPro" id="IPR016428">
    <property type="entry name" value="QueF_type2"/>
</dbReference>
<comment type="subcellular location">
    <subcellularLocation>
        <location evidence="5">Cytoplasm</location>
    </subcellularLocation>
</comment>
<comment type="catalytic activity">
    <reaction evidence="5">
        <text>7-aminomethyl-7-carbaguanine + 2 NADP(+) = 7-cyano-7-carbaguanine + 2 NADPH + 3 H(+)</text>
        <dbReference type="Rhea" id="RHEA:13409"/>
        <dbReference type="ChEBI" id="CHEBI:15378"/>
        <dbReference type="ChEBI" id="CHEBI:45075"/>
        <dbReference type="ChEBI" id="CHEBI:57783"/>
        <dbReference type="ChEBI" id="CHEBI:58349"/>
        <dbReference type="ChEBI" id="CHEBI:58703"/>
        <dbReference type="EC" id="1.7.1.13"/>
    </reaction>
</comment>
<dbReference type="RefSeq" id="WP_309202005.1">
    <property type="nucleotide sequence ID" value="NZ_CP133548.1"/>
</dbReference>
<keyword evidence="2 5" id="KW-0671">Queuosine biosynthesis</keyword>
<dbReference type="InterPro" id="IPR043133">
    <property type="entry name" value="GTP-CH-I_C/QueF"/>
</dbReference>
<sequence>MSNEIPLGKTTDYPTQYAPELLFPVARQPKRDEIGVPENVDWYGADLWTAYEVSWLNVQGKPEVAIVEFEFAADSPNIVESKSFKLYLNSFNQERFASQDELIARLNHDLSKACGKPLENLRCYSLDAYQGLGFGQLNGQLIDELEVTCDEYDYNPQLLKLKEPAVEVSETLYTHLLKSNCLITSQPDWATLVIEYTGPKIDAASLLQYVVSFRNHNEFHEQCVERIFQDLSQHCQPRQLLVQARYTRRGGLDINPWRSNFATQRPFMRLARQ</sequence>
<feature type="binding site" evidence="5">
    <location>
        <begin position="249"/>
        <end position="250"/>
    </location>
    <ligand>
        <name>NADPH</name>
        <dbReference type="ChEBI" id="CHEBI:57783"/>
    </ligand>
</feature>
<evidence type="ECO:0000256" key="1">
    <source>
        <dbReference type="ARBA" id="ARBA00022490"/>
    </source>
</evidence>
<evidence type="ECO:0000256" key="3">
    <source>
        <dbReference type="ARBA" id="ARBA00022857"/>
    </source>
</evidence>
<dbReference type="InterPro" id="IPR029500">
    <property type="entry name" value="QueF"/>
</dbReference>
<dbReference type="SUPFAM" id="SSF55620">
    <property type="entry name" value="Tetrahydrobiopterin biosynthesis enzymes-like"/>
    <property type="match status" value="1"/>
</dbReference>
<accession>A0AA51RSW4</accession>
<evidence type="ECO:0000259" key="6">
    <source>
        <dbReference type="Pfam" id="PF14819"/>
    </source>
</evidence>
<comment type="subunit">
    <text evidence="5">Homodimer.</text>
</comment>
<dbReference type="Proteomes" id="UP001239782">
    <property type="component" value="Chromosome"/>
</dbReference>
<keyword evidence="3 5" id="KW-0521">NADP</keyword>